<evidence type="ECO:0000313" key="2">
    <source>
        <dbReference type="Proteomes" id="UP000006352"/>
    </source>
</evidence>
<dbReference type="AlphaFoldDB" id="J4HWE9"/>
<dbReference type="EMBL" id="HE797065">
    <property type="protein sequence ID" value="CCM02142.1"/>
    <property type="molecule type" value="Genomic_DNA"/>
</dbReference>
<name>J4HWE9_9APHY</name>
<dbReference type="Proteomes" id="UP000006352">
    <property type="component" value="Unassembled WGS sequence"/>
</dbReference>
<evidence type="ECO:0000313" key="1">
    <source>
        <dbReference type="EMBL" id="CCM02142.1"/>
    </source>
</evidence>
<dbReference type="HOGENOM" id="CLU_1555277_0_0_1"/>
<organism evidence="1 2">
    <name type="scientific">Fibroporia radiculosa</name>
    <dbReference type="NCBI Taxonomy" id="599839"/>
    <lineage>
        <taxon>Eukaryota</taxon>
        <taxon>Fungi</taxon>
        <taxon>Dikarya</taxon>
        <taxon>Basidiomycota</taxon>
        <taxon>Agaricomycotina</taxon>
        <taxon>Agaricomycetes</taxon>
        <taxon>Polyporales</taxon>
        <taxon>Fibroporiaceae</taxon>
        <taxon>Fibroporia</taxon>
    </lineage>
</organism>
<keyword evidence="2" id="KW-1185">Reference proteome</keyword>
<reference evidence="1 2" key="1">
    <citation type="journal article" date="2012" name="Appl. Environ. Microbiol.">
        <title>Short-read sequencing for genomic analysis of the brown rot fungus Fibroporia radiculosa.</title>
        <authorList>
            <person name="Tang J.D."/>
            <person name="Perkins A.D."/>
            <person name="Sonstegard T.S."/>
            <person name="Schroeder S.G."/>
            <person name="Burgess S.C."/>
            <person name="Diehl S.V."/>
        </authorList>
    </citation>
    <scope>NUCLEOTIDE SEQUENCE [LARGE SCALE GENOMIC DNA]</scope>
    <source>
        <strain evidence="1 2">TFFH 294</strain>
    </source>
</reference>
<dbReference type="GeneID" id="24097053"/>
<accession>J4HWE9</accession>
<dbReference type="RefSeq" id="XP_012181425.1">
    <property type="nucleotide sequence ID" value="XM_012326035.1"/>
</dbReference>
<sequence length="172" mass="18626">MADTPSSSDIAVMNFEGDAAYAYTLKWSRDGPFSKNPDRGPQGNLTVHVPDETLAQARNVPKGAASTWTVCRIWMALAHASWMPLFQIKRVSASDLESGWISSQAASSDATQATKLIPLSVARLGKSLTVCSIYSVAGHGRIKGNKMLKHACYVDHHAVRLTEYGNYGETLA</sequence>
<proteinExistence type="predicted"/>
<gene>
    <name evidence="1" type="ORF">FIBRA_04219</name>
</gene>
<dbReference type="InParanoid" id="J4HWE9"/>
<protein>
    <submittedName>
        <fullName evidence="1">Uncharacterized protein</fullName>
    </submittedName>
</protein>